<evidence type="ECO:0000256" key="4">
    <source>
        <dbReference type="ARBA" id="ARBA00022692"/>
    </source>
</evidence>
<dbReference type="PANTHER" id="PTHR34093:SF1">
    <property type="entry name" value="CHLORIDE CHANNEL CLIC-LIKE PROTEIN 1"/>
    <property type="match status" value="1"/>
</dbReference>
<evidence type="ECO:0000256" key="2">
    <source>
        <dbReference type="ARBA" id="ARBA00005944"/>
    </source>
</evidence>
<dbReference type="GO" id="GO:0005783">
    <property type="term" value="C:endoplasmic reticulum"/>
    <property type="evidence" value="ECO:0007669"/>
    <property type="project" value="TreeGrafter"/>
</dbReference>
<feature type="compositionally biased region" description="Pro residues" evidence="8">
    <location>
        <begin position="362"/>
        <end position="371"/>
    </location>
</feature>
<feature type="transmembrane region" description="Helical" evidence="9">
    <location>
        <begin position="201"/>
        <end position="218"/>
    </location>
</feature>
<evidence type="ECO:0000256" key="5">
    <source>
        <dbReference type="ARBA" id="ARBA00022989"/>
    </source>
</evidence>
<keyword evidence="4 9" id="KW-0812">Transmembrane</keyword>
<evidence type="ECO:0000256" key="3">
    <source>
        <dbReference type="ARBA" id="ARBA00015571"/>
    </source>
</evidence>
<dbReference type="Ensembl" id="ENSKMAT00000030085.1">
    <property type="protein sequence ID" value="ENSKMAP00000029717.1"/>
    <property type="gene ID" value="ENSKMAG00000021988.1"/>
</dbReference>
<evidence type="ECO:0000256" key="6">
    <source>
        <dbReference type="ARBA" id="ARBA00023136"/>
    </source>
</evidence>
<dbReference type="GO" id="GO:0060041">
    <property type="term" value="P:retina development in camera-type eye"/>
    <property type="evidence" value="ECO:0007669"/>
    <property type="project" value="Ensembl"/>
</dbReference>
<sequence length="591" mass="67077">MMDDDWLDPYDMLNYDPSTKTMRKTPEPSTFTNVVTKRREYIQDSNQAQSCNQQVADLQKQIEDQKKIITNILQQPTCNPVFKRFLSRLLKEIQRIGELSDSKDVFYDAKVKLSREGMAEIQSLLKDEDRWGTGALDNALSQILVDFKPHDYEAWKWRFEDTFGVELDTVLKIGIFILILSAIICTQLWSTVSWFAQFRRMMVVCFFVSIAWNWLYLYQAAFAEHQKKIVKMENFNDKCTGVKKIDWSDSLKEWYRTTWTLQDDPCEEYYKVLLINPLLLVPPNKAISVTITTYFTDPLKHVGQGISEFLRALLKDLPITLQIPVLITIMLLILVVVYGSVQAAFQYGIMAPLRRPRRDPPPPELEQPPRPALRNEGRDNLAGGDGPVPALAPAPAPAQQHVPRQRDDNARLDRNDVHQRRPNRSREKPAPINVETLGNADHQYSGDENDGRHESHPEAEDNSSAESGSEDQQETQDEGRGASAAANTAQPKNKQTESDSSQRKNKPLKEKQKRSEDEPRDGAAARPQPAEQQPSQIKVQCCASTNRRAKMSLQHKLGPDVSAEEETTSASQRHVETVGVPVQETNPAAGD</sequence>
<protein>
    <recommendedName>
        <fullName evidence="3">Chloride channel CLIC-like protein 1</fullName>
    </recommendedName>
</protein>
<evidence type="ECO:0000313" key="11">
    <source>
        <dbReference type="Proteomes" id="UP000264800"/>
    </source>
</evidence>
<keyword evidence="5 9" id="KW-1133">Transmembrane helix</keyword>
<accession>A0A3Q3H2N9</accession>
<comment type="subcellular location">
    <subcellularLocation>
        <location evidence="1">Membrane</location>
        <topology evidence="1">Multi-pass membrane protein</topology>
    </subcellularLocation>
</comment>
<comment type="similarity">
    <text evidence="2">Belongs to the chloride channel MCLC family.</text>
</comment>
<feature type="coiled-coil region" evidence="7">
    <location>
        <begin position="48"/>
        <end position="75"/>
    </location>
</feature>
<feature type="compositionally biased region" description="Basic and acidic residues" evidence="8">
    <location>
        <begin position="494"/>
        <end position="523"/>
    </location>
</feature>
<organism evidence="10 11">
    <name type="scientific">Kryptolebias marmoratus</name>
    <name type="common">Mangrove killifish</name>
    <name type="synonym">Rivulus marmoratus</name>
    <dbReference type="NCBI Taxonomy" id="37003"/>
    <lineage>
        <taxon>Eukaryota</taxon>
        <taxon>Metazoa</taxon>
        <taxon>Chordata</taxon>
        <taxon>Craniata</taxon>
        <taxon>Vertebrata</taxon>
        <taxon>Euteleostomi</taxon>
        <taxon>Actinopterygii</taxon>
        <taxon>Neopterygii</taxon>
        <taxon>Teleostei</taxon>
        <taxon>Neoteleostei</taxon>
        <taxon>Acanthomorphata</taxon>
        <taxon>Ovalentaria</taxon>
        <taxon>Atherinomorphae</taxon>
        <taxon>Cyprinodontiformes</taxon>
        <taxon>Rivulidae</taxon>
        <taxon>Kryptolebias</taxon>
    </lineage>
</organism>
<dbReference type="PANTHER" id="PTHR34093">
    <property type="entry name" value="CHLORIDE CHANNEL CLIC-LIKE PROTEIN 1"/>
    <property type="match status" value="1"/>
</dbReference>
<evidence type="ECO:0000256" key="1">
    <source>
        <dbReference type="ARBA" id="ARBA00004141"/>
    </source>
</evidence>
<feature type="region of interest" description="Disordered" evidence="8">
    <location>
        <begin position="353"/>
        <end position="591"/>
    </location>
</feature>
<feature type="compositionally biased region" description="Acidic residues" evidence="8">
    <location>
        <begin position="460"/>
        <end position="476"/>
    </location>
</feature>
<dbReference type="Proteomes" id="UP000264800">
    <property type="component" value="Unplaced"/>
</dbReference>
<evidence type="ECO:0000313" key="10">
    <source>
        <dbReference type="Ensembl" id="ENSKMAP00000029717.1"/>
    </source>
</evidence>
<keyword evidence="11" id="KW-1185">Reference proteome</keyword>
<dbReference type="GO" id="GO:0016020">
    <property type="term" value="C:membrane"/>
    <property type="evidence" value="ECO:0007669"/>
    <property type="project" value="UniProtKB-SubCell"/>
</dbReference>
<evidence type="ECO:0000256" key="8">
    <source>
        <dbReference type="SAM" id="MobiDB-lite"/>
    </source>
</evidence>
<keyword evidence="7" id="KW-0175">Coiled coil</keyword>
<name>A0A3Q3H2N9_KRYMA</name>
<feature type="transmembrane region" description="Helical" evidence="9">
    <location>
        <begin position="170"/>
        <end position="189"/>
    </location>
</feature>
<proteinExistence type="inferred from homology"/>
<dbReference type="GeneTree" id="ENSGT00940000165672"/>
<dbReference type="Pfam" id="PF05934">
    <property type="entry name" value="MCLC"/>
    <property type="match status" value="1"/>
</dbReference>
<keyword evidence="6 9" id="KW-0472">Membrane</keyword>
<evidence type="ECO:0000256" key="7">
    <source>
        <dbReference type="SAM" id="Coils"/>
    </source>
</evidence>
<evidence type="ECO:0000256" key="9">
    <source>
        <dbReference type="SAM" id="Phobius"/>
    </source>
</evidence>
<dbReference type="AlphaFoldDB" id="A0A3Q3H2N9"/>
<feature type="compositionally biased region" description="Low complexity" evidence="8">
    <location>
        <begin position="524"/>
        <end position="536"/>
    </location>
</feature>
<reference evidence="10" key="2">
    <citation type="submission" date="2025-09" db="UniProtKB">
        <authorList>
            <consortium name="Ensembl"/>
        </authorList>
    </citation>
    <scope>IDENTIFICATION</scope>
</reference>
<feature type="transmembrane region" description="Helical" evidence="9">
    <location>
        <begin position="319"/>
        <end position="341"/>
    </location>
</feature>
<dbReference type="STRING" id="37003.ENSKMAP00000029717"/>
<reference evidence="10" key="1">
    <citation type="submission" date="2025-08" db="UniProtKB">
        <authorList>
            <consortium name="Ensembl"/>
        </authorList>
    </citation>
    <scope>IDENTIFICATION</scope>
</reference>
<feature type="compositionally biased region" description="Basic and acidic residues" evidence="8">
    <location>
        <begin position="404"/>
        <end position="429"/>
    </location>
</feature>
<dbReference type="InterPro" id="IPR009231">
    <property type="entry name" value="Chloride_chnl_CLIC-like"/>
</dbReference>
<dbReference type="GO" id="GO:0005254">
    <property type="term" value="F:chloride channel activity"/>
    <property type="evidence" value="ECO:0007669"/>
    <property type="project" value="TreeGrafter"/>
</dbReference>
<feature type="compositionally biased region" description="Basic and acidic residues" evidence="8">
    <location>
        <begin position="449"/>
        <end position="459"/>
    </location>
</feature>